<proteinExistence type="predicted"/>
<gene>
    <name evidence="2" type="ORF">R5R35_004688</name>
</gene>
<dbReference type="EMBL" id="JAZDUA010000005">
    <property type="protein sequence ID" value="KAK7874148.1"/>
    <property type="molecule type" value="Genomic_DNA"/>
</dbReference>
<evidence type="ECO:0000313" key="3">
    <source>
        <dbReference type="Proteomes" id="UP001378592"/>
    </source>
</evidence>
<name>A0AAN9W0X6_9ORTH</name>
<accession>A0AAN9W0X6</accession>
<protein>
    <submittedName>
        <fullName evidence="2">Uncharacterized protein</fullName>
    </submittedName>
</protein>
<evidence type="ECO:0000256" key="1">
    <source>
        <dbReference type="SAM" id="MobiDB-lite"/>
    </source>
</evidence>
<reference evidence="2 3" key="1">
    <citation type="submission" date="2024-03" db="EMBL/GenBank/DDBJ databases">
        <title>The genome assembly and annotation of the cricket Gryllus longicercus Weissman &amp; Gray.</title>
        <authorList>
            <person name="Szrajer S."/>
            <person name="Gray D."/>
            <person name="Ylla G."/>
        </authorList>
    </citation>
    <scope>NUCLEOTIDE SEQUENCE [LARGE SCALE GENOMIC DNA]</scope>
    <source>
        <strain evidence="2">DAG 2021-001</strain>
        <tissue evidence="2">Whole body minus gut</tissue>
    </source>
</reference>
<dbReference type="AlphaFoldDB" id="A0AAN9W0X6"/>
<comment type="caution">
    <text evidence="2">The sequence shown here is derived from an EMBL/GenBank/DDBJ whole genome shotgun (WGS) entry which is preliminary data.</text>
</comment>
<dbReference type="Proteomes" id="UP001378592">
    <property type="component" value="Unassembled WGS sequence"/>
</dbReference>
<sequence>MNRNAQKSFVFVPPGRNSVRSCVANDEIISFASRSGVVHSPASKAPPTLNIGRKTGRPGGAGPGGGDRRGGGGARLSAWSHNRRERAARCRWTRSRGPTLVASALVRAGFPGGYILFTPDPRTRHTLTHITLTHRAALAAFVRNERVRSDRFR</sequence>
<organism evidence="2 3">
    <name type="scientific">Gryllus longicercus</name>
    <dbReference type="NCBI Taxonomy" id="2509291"/>
    <lineage>
        <taxon>Eukaryota</taxon>
        <taxon>Metazoa</taxon>
        <taxon>Ecdysozoa</taxon>
        <taxon>Arthropoda</taxon>
        <taxon>Hexapoda</taxon>
        <taxon>Insecta</taxon>
        <taxon>Pterygota</taxon>
        <taxon>Neoptera</taxon>
        <taxon>Polyneoptera</taxon>
        <taxon>Orthoptera</taxon>
        <taxon>Ensifera</taxon>
        <taxon>Gryllidea</taxon>
        <taxon>Grylloidea</taxon>
        <taxon>Gryllidae</taxon>
        <taxon>Gryllinae</taxon>
        <taxon>Gryllus</taxon>
    </lineage>
</organism>
<evidence type="ECO:0000313" key="2">
    <source>
        <dbReference type="EMBL" id="KAK7874148.1"/>
    </source>
</evidence>
<feature type="region of interest" description="Disordered" evidence="1">
    <location>
        <begin position="39"/>
        <end position="82"/>
    </location>
</feature>
<keyword evidence="3" id="KW-1185">Reference proteome</keyword>